<comment type="similarity">
    <text evidence="1 3">Belongs to the EXO70 family.</text>
</comment>
<proteinExistence type="inferred from homology"/>
<name>A0A2Z6M739_TRISU</name>
<dbReference type="AlphaFoldDB" id="A0A2Z6M739"/>
<gene>
    <name evidence="6" type="ORF">TSUD_107890</name>
</gene>
<evidence type="ECO:0000256" key="3">
    <source>
        <dbReference type="RuleBase" id="RU365026"/>
    </source>
</evidence>
<dbReference type="InterPro" id="IPR004140">
    <property type="entry name" value="Exo70"/>
</dbReference>
<keyword evidence="7" id="KW-1185">Reference proteome</keyword>
<organism evidence="6 7">
    <name type="scientific">Trifolium subterraneum</name>
    <name type="common">Subterranean clover</name>
    <dbReference type="NCBI Taxonomy" id="3900"/>
    <lineage>
        <taxon>Eukaryota</taxon>
        <taxon>Viridiplantae</taxon>
        <taxon>Streptophyta</taxon>
        <taxon>Embryophyta</taxon>
        <taxon>Tracheophyta</taxon>
        <taxon>Spermatophyta</taxon>
        <taxon>Magnoliopsida</taxon>
        <taxon>eudicotyledons</taxon>
        <taxon>Gunneridae</taxon>
        <taxon>Pentapetalae</taxon>
        <taxon>rosids</taxon>
        <taxon>fabids</taxon>
        <taxon>Fabales</taxon>
        <taxon>Fabaceae</taxon>
        <taxon>Papilionoideae</taxon>
        <taxon>50 kb inversion clade</taxon>
        <taxon>NPAAA clade</taxon>
        <taxon>Hologalegina</taxon>
        <taxon>IRL clade</taxon>
        <taxon>Trifolieae</taxon>
        <taxon>Trifolium</taxon>
    </lineage>
</organism>
<dbReference type="Pfam" id="PF03081">
    <property type="entry name" value="Exo70_C"/>
    <property type="match status" value="1"/>
</dbReference>
<sequence>MSKPRNFFFFKQSPPPPQLPPSSPRNKTFSDAIIDENIETAHCLITKWNSISTTSNHSYLFNNTEEAKHYLKAVKSLQSAMQYLVAQDSTSKKLIAAQSLMQLAMKNLETEFCRILGQNRDRFNSESVSVRSRTSSDRRSSFSDDEFSDEDSSSLSAESVSMTVIADLKAIAECMIFTGYSKECAKLYVIVRKSIVDEALYNLGVEKLSFSQIQKMDWEVLEWKIKTWLNAVKVAVNTLFHGERTLCDYIFESPEKKITDSCFTEICKDGAMMLFSFPENVAKCKKTPEKMFRTLDLYEAISDNWQQIELIFSSESNSTIRSQVISSQVRLGETVRTMLTDFESAIQKESSKVPVPGGGIHPLTRYVMNYIALLSDYGDAIADIVFDWPQSPLPESYYKNPSHDENNPPSEIAKRLSWLILVVLCKLDGKAELYKDVALSYLFLANNMQYVVVKVRKSNLGFILGEDWLMKHEMKVKEYVTKYERMAWSKVLSSIPENPTADNVSGIFQNFNVAFEEAFRTQYLWVVPDPKMREEIGAWLDVNVVYKYREFYVKYRVGLNSVIRYSPEDLRNYLSEILCGSVSSHSPDR</sequence>
<dbReference type="InterPro" id="IPR016159">
    <property type="entry name" value="Cullin_repeat-like_dom_sf"/>
</dbReference>
<comment type="function">
    <text evidence="3">Component of the exocyst complex.</text>
</comment>
<feature type="domain" description="Exocyst complex subunit Exo70 C-terminal" evidence="5">
    <location>
        <begin position="226"/>
        <end position="576"/>
    </location>
</feature>
<feature type="region of interest" description="Disordered" evidence="4">
    <location>
        <begin position="127"/>
        <end position="152"/>
    </location>
</feature>
<evidence type="ECO:0000256" key="4">
    <source>
        <dbReference type="SAM" id="MobiDB-lite"/>
    </source>
</evidence>
<evidence type="ECO:0000313" key="6">
    <source>
        <dbReference type="EMBL" id="GAU27198.1"/>
    </source>
</evidence>
<keyword evidence="3" id="KW-0268">Exocytosis</keyword>
<protein>
    <recommendedName>
        <fullName evidence="3">Exocyst subunit Exo70 family protein</fullName>
    </recommendedName>
</protein>
<dbReference type="OrthoDB" id="1922221at2759"/>
<dbReference type="GO" id="GO:0015031">
    <property type="term" value="P:protein transport"/>
    <property type="evidence" value="ECO:0007669"/>
    <property type="project" value="UniProtKB-KW"/>
</dbReference>
<dbReference type="EMBL" id="DF973348">
    <property type="protein sequence ID" value="GAU27198.1"/>
    <property type="molecule type" value="Genomic_DNA"/>
</dbReference>
<dbReference type="PANTHER" id="PTHR12542:SF169">
    <property type="entry name" value="EXOCYST SUBUNIT EXO70 FAMILY PROTEIN"/>
    <property type="match status" value="1"/>
</dbReference>
<dbReference type="InterPro" id="IPR046364">
    <property type="entry name" value="Exo70_C"/>
</dbReference>
<evidence type="ECO:0000256" key="1">
    <source>
        <dbReference type="ARBA" id="ARBA00006756"/>
    </source>
</evidence>
<keyword evidence="2 3" id="KW-0813">Transport</keyword>
<reference evidence="7" key="1">
    <citation type="journal article" date="2017" name="Front. Plant Sci.">
        <title>Climate Clever Clovers: New Paradigm to Reduce the Environmental Footprint of Ruminants by Breeding Low Methanogenic Forages Utilizing Haplotype Variation.</title>
        <authorList>
            <person name="Kaur P."/>
            <person name="Appels R."/>
            <person name="Bayer P.E."/>
            <person name="Keeble-Gagnere G."/>
            <person name="Wang J."/>
            <person name="Hirakawa H."/>
            <person name="Shirasawa K."/>
            <person name="Vercoe P."/>
            <person name="Stefanova K."/>
            <person name="Durmic Z."/>
            <person name="Nichols P."/>
            <person name="Revell C."/>
            <person name="Isobe S.N."/>
            <person name="Edwards D."/>
            <person name="Erskine W."/>
        </authorList>
    </citation>
    <scope>NUCLEOTIDE SEQUENCE [LARGE SCALE GENOMIC DNA]</scope>
    <source>
        <strain evidence="7">cv. Daliak</strain>
    </source>
</reference>
<dbReference type="GO" id="GO:0005546">
    <property type="term" value="F:phosphatidylinositol-4,5-bisphosphate binding"/>
    <property type="evidence" value="ECO:0007669"/>
    <property type="project" value="InterPro"/>
</dbReference>
<dbReference type="SUPFAM" id="SSF74788">
    <property type="entry name" value="Cullin repeat-like"/>
    <property type="match status" value="1"/>
</dbReference>
<dbReference type="Proteomes" id="UP000242715">
    <property type="component" value="Unassembled WGS sequence"/>
</dbReference>
<evidence type="ECO:0000259" key="5">
    <source>
        <dbReference type="Pfam" id="PF03081"/>
    </source>
</evidence>
<dbReference type="GO" id="GO:0006887">
    <property type="term" value="P:exocytosis"/>
    <property type="evidence" value="ECO:0007669"/>
    <property type="project" value="UniProtKB-KW"/>
</dbReference>
<accession>A0A2Z6M739</accession>
<dbReference type="GO" id="GO:0000145">
    <property type="term" value="C:exocyst"/>
    <property type="evidence" value="ECO:0007669"/>
    <property type="project" value="InterPro"/>
</dbReference>
<dbReference type="Pfam" id="PF20669">
    <property type="entry name" value="Exo70_N"/>
    <property type="match status" value="1"/>
</dbReference>
<keyword evidence="3" id="KW-0653">Protein transport</keyword>
<dbReference type="PANTHER" id="PTHR12542">
    <property type="entry name" value="EXOCYST COMPLEX PROTEIN EXO70"/>
    <property type="match status" value="1"/>
</dbReference>
<feature type="compositionally biased region" description="Acidic residues" evidence="4">
    <location>
        <begin position="143"/>
        <end position="152"/>
    </location>
</feature>
<evidence type="ECO:0000256" key="2">
    <source>
        <dbReference type="ARBA" id="ARBA00022448"/>
    </source>
</evidence>
<dbReference type="Gene3D" id="1.20.1280.170">
    <property type="entry name" value="Exocyst complex component Exo70"/>
    <property type="match status" value="1"/>
</dbReference>
<evidence type="ECO:0000313" key="7">
    <source>
        <dbReference type="Proteomes" id="UP000242715"/>
    </source>
</evidence>